<evidence type="ECO:0000313" key="1">
    <source>
        <dbReference type="EMBL" id="MBR7745420.1"/>
    </source>
</evidence>
<dbReference type="EMBL" id="JAGSPM010000001">
    <property type="protein sequence ID" value="MBR7745420.1"/>
    <property type="molecule type" value="Genomic_DNA"/>
</dbReference>
<keyword evidence="2" id="KW-1185">Reference proteome</keyword>
<gene>
    <name evidence="1" type="ORF">KDM92_02390</name>
</gene>
<dbReference type="SUPFAM" id="SSF75708">
    <property type="entry name" value="Chemotaxis phosphatase CheZ"/>
    <property type="match status" value="1"/>
</dbReference>
<proteinExistence type="predicted"/>
<reference evidence="1 2" key="1">
    <citation type="submission" date="2021-04" db="EMBL/GenBank/DDBJ databases">
        <title>novel species isolated from subtropical streams in China.</title>
        <authorList>
            <person name="Lu H."/>
        </authorList>
    </citation>
    <scope>NUCLEOTIDE SEQUENCE [LARGE SCALE GENOMIC DNA]</scope>
    <source>
        <strain evidence="1 2">BYS107W</strain>
    </source>
</reference>
<sequence length="182" mass="20034">MTKKKNLGSQVKQLLSGVSDHGVAHLLEVETDLVQTTLLLAEAIEKLGENFLDLHASITSQEEQILGLVNTGLVPQENVEKLAQIQSDIGLHIRRAVTSLQFQDLTNQLISRTVQRSAGLRELLSTLDMVGNVIPADGGMDEIAVVLHEITEKLEQQSVELKSLLRKTVNQQHLNSGDIELF</sequence>
<organism evidence="1 2">
    <name type="scientific">Undibacterium baiyunense</name>
    <dbReference type="NCBI Taxonomy" id="2828731"/>
    <lineage>
        <taxon>Bacteria</taxon>
        <taxon>Pseudomonadati</taxon>
        <taxon>Pseudomonadota</taxon>
        <taxon>Betaproteobacteria</taxon>
        <taxon>Burkholderiales</taxon>
        <taxon>Oxalobacteraceae</taxon>
        <taxon>Undibacterium</taxon>
    </lineage>
</organism>
<accession>A0A941DBX6</accession>
<dbReference type="AlphaFoldDB" id="A0A941DBX6"/>
<name>A0A941DBX6_9BURK</name>
<dbReference type="RefSeq" id="WP_212682832.1">
    <property type="nucleotide sequence ID" value="NZ_JAGSPM010000001.1"/>
</dbReference>
<comment type="caution">
    <text evidence="1">The sequence shown here is derived from an EMBL/GenBank/DDBJ whole genome shotgun (WGS) entry which is preliminary data.</text>
</comment>
<protein>
    <submittedName>
        <fullName evidence="1">Chemotaxis protein</fullName>
    </submittedName>
</protein>
<evidence type="ECO:0000313" key="2">
    <source>
        <dbReference type="Proteomes" id="UP000680158"/>
    </source>
</evidence>
<dbReference type="Proteomes" id="UP000680158">
    <property type="component" value="Unassembled WGS sequence"/>
</dbReference>